<keyword evidence="3" id="KW-1185">Reference proteome</keyword>
<accession>A0A7J9FGT0</accession>
<organism evidence="2 3">
    <name type="scientific">Gossypium trilobum</name>
    <dbReference type="NCBI Taxonomy" id="34281"/>
    <lineage>
        <taxon>Eukaryota</taxon>
        <taxon>Viridiplantae</taxon>
        <taxon>Streptophyta</taxon>
        <taxon>Embryophyta</taxon>
        <taxon>Tracheophyta</taxon>
        <taxon>Spermatophyta</taxon>
        <taxon>Magnoliopsida</taxon>
        <taxon>eudicotyledons</taxon>
        <taxon>Gunneridae</taxon>
        <taxon>Pentapetalae</taxon>
        <taxon>rosids</taxon>
        <taxon>malvids</taxon>
        <taxon>Malvales</taxon>
        <taxon>Malvaceae</taxon>
        <taxon>Malvoideae</taxon>
        <taxon>Gossypium</taxon>
    </lineage>
</organism>
<dbReference type="PANTHER" id="PTHR48200:SF1">
    <property type="entry name" value="AMINOTRANSFERASE-LIKE PLANT MOBILE DOMAIN-CONTAINING PROTEIN"/>
    <property type="match status" value="1"/>
</dbReference>
<protein>
    <recommendedName>
        <fullName evidence="1">DUF7745 domain-containing protein</fullName>
    </recommendedName>
</protein>
<evidence type="ECO:0000259" key="1">
    <source>
        <dbReference type="Pfam" id="PF24924"/>
    </source>
</evidence>
<feature type="domain" description="DUF7745" evidence="1">
    <location>
        <begin position="13"/>
        <end position="147"/>
    </location>
</feature>
<evidence type="ECO:0000313" key="2">
    <source>
        <dbReference type="EMBL" id="MBA0784509.1"/>
    </source>
</evidence>
<name>A0A7J9FGT0_9ROSI</name>
<gene>
    <name evidence="2" type="ORF">Gotri_027840</name>
</gene>
<dbReference type="InterPro" id="IPR056647">
    <property type="entry name" value="DUF7745"/>
</dbReference>
<dbReference type="EMBL" id="JABEZW010056267">
    <property type="protein sequence ID" value="MBA0784509.1"/>
    <property type="molecule type" value="Genomic_DNA"/>
</dbReference>
<evidence type="ECO:0000313" key="3">
    <source>
        <dbReference type="Proteomes" id="UP000593568"/>
    </source>
</evidence>
<dbReference type="Pfam" id="PF24924">
    <property type="entry name" value="DUF7745"/>
    <property type="match status" value="1"/>
</dbReference>
<sequence length="179" mass="21086">MFRCPRIQVEKAYFRAVNIPTLLKRLMSITGMSEQWVAAQIKQKVDNKCIPWKSLRDLILVHSDTKKRVDVFVLSIYRLVIFPKALGHIDVAVSDLFDWLDKRVTPVPIILAETFRSLSTCRRMSEGKFIEYAQLWLAWFHSHFWKVEKISYRVFSKDYSLLKEFIVPQGEKTFLKKSG</sequence>
<dbReference type="PANTHER" id="PTHR48200">
    <property type="entry name" value="PROTEIN, PUTATIVE-RELATED"/>
    <property type="match status" value="1"/>
</dbReference>
<comment type="caution">
    <text evidence="2">The sequence shown here is derived from an EMBL/GenBank/DDBJ whole genome shotgun (WGS) entry which is preliminary data.</text>
</comment>
<dbReference type="Proteomes" id="UP000593568">
    <property type="component" value="Unassembled WGS sequence"/>
</dbReference>
<dbReference type="AlphaFoldDB" id="A0A7J9FGT0"/>
<reference evidence="2 3" key="1">
    <citation type="journal article" date="2019" name="Genome Biol. Evol.">
        <title>Insights into the evolution of the New World diploid cottons (Gossypium, subgenus Houzingenia) based on genome sequencing.</title>
        <authorList>
            <person name="Grover C.E."/>
            <person name="Arick M.A. 2nd"/>
            <person name="Thrash A."/>
            <person name="Conover J.L."/>
            <person name="Sanders W.S."/>
            <person name="Peterson D.G."/>
            <person name="Frelichowski J.E."/>
            <person name="Scheffler J.A."/>
            <person name="Scheffler B.E."/>
            <person name="Wendel J.F."/>
        </authorList>
    </citation>
    <scope>NUCLEOTIDE SEQUENCE [LARGE SCALE GENOMIC DNA]</scope>
    <source>
        <strain evidence="2">8</strain>
        <tissue evidence="2">Leaf</tissue>
    </source>
</reference>
<proteinExistence type="predicted"/>